<organism evidence="1 2">
    <name type="scientific">Streptacidiphilus pinicola</name>
    <dbReference type="NCBI Taxonomy" id="2219663"/>
    <lineage>
        <taxon>Bacteria</taxon>
        <taxon>Bacillati</taxon>
        <taxon>Actinomycetota</taxon>
        <taxon>Actinomycetes</taxon>
        <taxon>Kitasatosporales</taxon>
        <taxon>Streptomycetaceae</taxon>
        <taxon>Streptacidiphilus</taxon>
    </lineage>
</organism>
<evidence type="ECO:0000313" key="1">
    <source>
        <dbReference type="EMBL" id="RAG82895.1"/>
    </source>
</evidence>
<dbReference type="SUPFAM" id="SSF51261">
    <property type="entry name" value="Duplicated hybrid motif"/>
    <property type="match status" value="1"/>
</dbReference>
<sequence>AVGAGVVTDAGWAGSYGYRVVQTLPDGTEIWYCHLSAIAAPHGPI</sequence>
<feature type="non-terminal residue" evidence="1">
    <location>
        <position position="1"/>
    </location>
</feature>
<proteinExistence type="predicted"/>
<feature type="non-terminal residue" evidence="1">
    <location>
        <position position="45"/>
    </location>
</feature>
<dbReference type="Proteomes" id="UP000248889">
    <property type="component" value="Unassembled WGS sequence"/>
</dbReference>
<comment type="caution">
    <text evidence="1">The sequence shown here is derived from an EMBL/GenBank/DDBJ whole genome shotgun (WGS) entry which is preliminary data.</text>
</comment>
<dbReference type="InterPro" id="IPR011055">
    <property type="entry name" value="Dup_hybrid_motif"/>
</dbReference>
<evidence type="ECO:0000313" key="2">
    <source>
        <dbReference type="Proteomes" id="UP000248889"/>
    </source>
</evidence>
<reference evidence="1 2" key="1">
    <citation type="submission" date="2018-06" db="EMBL/GenBank/DDBJ databases">
        <title>Streptacidiphilus pinicola sp. nov., isolated from pine grove soil.</title>
        <authorList>
            <person name="Roh S.G."/>
            <person name="Park S."/>
            <person name="Kim M.-K."/>
            <person name="Yun B.-R."/>
            <person name="Park J."/>
            <person name="Kim M.J."/>
            <person name="Kim Y.S."/>
            <person name="Kim S.B."/>
        </authorList>
    </citation>
    <scope>NUCLEOTIDE SEQUENCE [LARGE SCALE GENOMIC DNA]</scope>
    <source>
        <strain evidence="1 2">MMS16-CNU450</strain>
    </source>
</reference>
<gene>
    <name evidence="1" type="ORF">DN069_25360</name>
</gene>
<dbReference type="EMBL" id="QKYN01000100">
    <property type="protein sequence ID" value="RAG82895.1"/>
    <property type="molecule type" value="Genomic_DNA"/>
</dbReference>
<accession>A0A2X0K0V5</accession>
<keyword evidence="2" id="KW-1185">Reference proteome</keyword>
<dbReference type="Gene3D" id="2.70.70.10">
    <property type="entry name" value="Glucose Permease (Domain IIA)"/>
    <property type="match status" value="1"/>
</dbReference>
<dbReference type="AlphaFoldDB" id="A0A2X0K0V5"/>
<protein>
    <submittedName>
        <fullName evidence="1">M23 family peptidase</fullName>
    </submittedName>
</protein>
<name>A0A2X0K0V5_9ACTN</name>